<reference evidence="11 12" key="1">
    <citation type="submission" date="2014-04" db="EMBL/GenBank/DDBJ databases">
        <title>Evolutionary Origins and Diversification of the Mycorrhizal Mutualists.</title>
        <authorList>
            <consortium name="DOE Joint Genome Institute"/>
            <consortium name="Mycorrhizal Genomics Consortium"/>
            <person name="Kohler A."/>
            <person name="Kuo A."/>
            <person name="Nagy L.G."/>
            <person name="Floudas D."/>
            <person name="Copeland A."/>
            <person name="Barry K.W."/>
            <person name="Cichocki N."/>
            <person name="Veneault-Fourrey C."/>
            <person name="LaButti K."/>
            <person name="Lindquist E.A."/>
            <person name="Lipzen A."/>
            <person name="Lundell T."/>
            <person name="Morin E."/>
            <person name="Murat C."/>
            <person name="Riley R."/>
            <person name="Ohm R."/>
            <person name="Sun H."/>
            <person name="Tunlid A."/>
            <person name="Henrissat B."/>
            <person name="Grigoriev I.V."/>
            <person name="Hibbett D.S."/>
            <person name="Martin F."/>
        </authorList>
    </citation>
    <scope>NUCLEOTIDE SEQUENCE [LARGE SCALE GENOMIC DNA]</scope>
    <source>
        <strain evidence="11 12">FD-317 M1</strain>
    </source>
</reference>
<evidence type="ECO:0000256" key="7">
    <source>
        <dbReference type="ARBA" id="ARBA00023212"/>
    </source>
</evidence>
<evidence type="ECO:0000256" key="1">
    <source>
        <dbReference type="ARBA" id="ARBA00004245"/>
    </source>
</evidence>
<evidence type="ECO:0000259" key="10">
    <source>
        <dbReference type="PROSITE" id="PS50245"/>
    </source>
</evidence>
<dbReference type="InterPro" id="IPR036859">
    <property type="entry name" value="CAP-Gly_dom_sf"/>
</dbReference>
<feature type="domain" description="CAP-Gly" evidence="10">
    <location>
        <begin position="28"/>
        <end position="72"/>
    </location>
</feature>
<feature type="compositionally biased region" description="Pro residues" evidence="9">
    <location>
        <begin position="86"/>
        <end position="98"/>
    </location>
</feature>
<accession>A0A0D0BIG6</accession>
<dbReference type="InterPro" id="IPR022157">
    <property type="entry name" value="Dynactin"/>
</dbReference>
<dbReference type="Gene3D" id="2.30.30.190">
    <property type="entry name" value="CAP Gly-rich-like domain"/>
    <property type="match status" value="1"/>
</dbReference>
<protein>
    <recommendedName>
        <fullName evidence="10">CAP-Gly domain-containing protein</fullName>
    </recommendedName>
</protein>
<feature type="coiled-coil region" evidence="8">
    <location>
        <begin position="564"/>
        <end position="596"/>
    </location>
</feature>
<feature type="region of interest" description="Disordered" evidence="9">
    <location>
        <begin position="1179"/>
        <end position="1241"/>
    </location>
</feature>
<keyword evidence="3" id="KW-0963">Cytoplasm</keyword>
<dbReference type="HOGENOM" id="CLU_002523_2_0_1"/>
<dbReference type="SUPFAM" id="SSF74924">
    <property type="entry name" value="Cap-Gly domain"/>
    <property type="match status" value="1"/>
</dbReference>
<feature type="region of interest" description="Disordered" evidence="9">
    <location>
        <begin position="80"/>
        <end position="206"/>
    </location>
</feature>
<feature type="coiled-coil region" evidence="8">
    <location>
        <begin position="252"/>
        <end position="484"/>
    </location>
</feature>
<dbReference type="GO" id="GO:0005874">
    <property type="term" value="C:microtubule"/>
    <property type="evidence" value="ECO:0007669"/>
    <property type="project" value="UniProtKB-KW"/>
</dbReference>
<evidence type="ECO:0000256" key="5">
    <source>
        <dbReference type="ARBA" id="ARBA00023017"/>
    </source>
</evidence>
<dbReference type="GO" id="GO:0030286">
    <property type="term" value="C:dynein complex"/>
    <property type="evidence" value="ECO:0007669"/>
    <property type="project" value="UniProtKB-KW"/>
</dbReference>
<feature type="coiled-coil region" evidence="8">
    <location>
        <begin position="987"/>
        <end position="1087"/>
    </location>
</feature>
<dbReference type="SMART" id="SM01052">
    <property type="entry name" value="CAP_GLY"/>
    <property type="match status" value="1"/>
</dbReference>
<evidence type="ECO:0000313" key="12">
    <source>
        <dbReference type="Proteomes" id="UP000053593"/>
    </source>
</evidence>
<proteinExistence type="inferred from homology"/>
<evidence type="ECO:0000256" key="6">
    <source>
        <dbReference type="ARBA" id="ARBA00023054"/>
    </source>
</evidence>
<feature type="compositionally biased region" description="Acidic residues" evidence="9">
    <location>
        <begin position="1198"/>
        <end position="1219"/>
    </location>
</feature>
<comment type="subcellular location">
    <subcellularLocation>
        <location evidence="1">Cytoplasm</location>
        <location evidence="1">Cytoskeleton</location>
    </subcellularLocation>
</comment>
<feature type="compositionally biased region" description="Polar residues" evidence="9">
    <location>
        <begin position="1229"/>
        <end position="1239"/>
    </location>
</feature>
<name>A0A0D0BIG6_9AGAR</name>
<feature type="compositionally biased region" description="Low complexity" evidence="9">
    <location>
        <begin position="110"/>
        <end position="127"/>
    </location>
</feature>
<organism evidence="11 12">
    <name type="scientific">Collybiopsis luxurians FD-317 M1</name>
    <dbReference type="NCBI Taxonomy" id="944289"/>
    <lineage>
        <taxon>Eukaryota</taxon>
        <taxon>Fungi</taxon>
        <taxon>Dikarya</taxon>
        <taxon>Basidiomycota</taxon>
        <taxon>Agaricomycotina</taxon>
        <taxon>Agaricomycetes</taxon>
        <taxon>Agaricomycetidae</taxon>
        <taxon>Agaricales</taxon>
        <taxon>Marasmiineae</taxon>
        <taxon>Omphalotaceae</taxon>
        <taxon>Collybiopsis</taxon>
        <taxon>Collybiopsis luxurians</taxon>
    </lineage>
</organism>
<dbReference type="Pfam" id="PF01302">
    <property type="entry name" value="CAP_GLY"/>
    <property type="match status" value="1"/>
</dbReference>
<keyword evidence="12" id="KW-1185">Reference proteome</keyword>
<dbReference type="PROSITE" id="PS00845">
    <property type="entry name" value="CAP_GLY_1"/>
    <property type="match status" value="1"/>
</dbReference>
<keyword evidence="5" id="KW-0243">Dynein</keyword>
<dbReference type="PANTHER" id="PTHR18916">
    <property type="entry name" value="DYNACTIN 1-RELATED MICROTUBULE-BINDING"/>
    <property type="match status" value="1"/>
</dbReference>
<feature type="compositionally biased region" description="Low complexity" evidence="9">
    <location>
        <begin position="175"/>
        <end position="189"/>
    </location>
</feature>
<dbReference type="Proteomes" id="UP000053593">
    <property type="component" value="Unassembled WGS sequence"/>
</dbReference>
<evidence type="ECO:0000256" key="3">
    <source>
        <dbReference type="ARBA" id="ARBA00022490"/>
    </source>
</evidence>
<evidence type="ECO:0000256" key="8">
    <source>
        <dbReference type="SAM" id="Coils"/>
    </source>
</evidence>
<evidence type="ECO:0000256" key="9">
    <source>
        <dbReference type="SAM" id="MobiDB-lite"/>
    </source>
</evidence>
<keyword evidence="7" id="KW-0206">Cytoskeleton</keyword>
<evidence type="ECO:0000256" key="2">
    <source>
        <dbReference type="ARBA" id="ARBA00011010"/>
    </source>
</evidence>
<comment type="similarity">
    <text evidence="2">Belongs to the dynactin 150 kDa subunit family.</text>
</comment>
<keyword evidence="6 8" id="KW-0175">Coiled coil</keyword>
<dbReference type="Pfam" id="PF12455">
    <property type="entry name" value="Dynactin"/>
    <property type="match status" value="2"/>
</dbReference>
<keyword evidence="4" id="KW-0493">Microtubule</keyword>
<evidence type="ECO:0000313" key="11">
    <source>
        <dbReference type="EMBL" id="KIK63885.1"/>
    </source>
</evidence>
<dbReference type="EMBL" id="KN834763">
    <property type="protein sequence ID" value="KIK63885.1"/>
    <property type="molecule type" value="Genomic_DNA"/>
</dbReference>
<evidence type="ECO:0000256" key="4">
    <source>
        <dbReference type="ARBA" id="ARBA00022701"/>
    </source>
</evidence>
<gene>
    <name evidence="11" type="ORF">GYMLUDRAFT_40972</name>
</gene>
<dbReference type="InterPro" id="IPR000938">
    <property type="entry name" value="CAP-Gly_domain"/>
</dbReference>
<dbReference type="OrthoDB" id="2130750at2759"/>
<dbReference type="PROSITE" id="PS50245">
    <property type="entry name" value="CAP_GLY_2"/>
    <property type="match status" value="1"/>
</dbReference>
<sequence length="1354" mass="149616">MSAPILDPPLGTIVQVSNVGRGVVRFSGPTDFKPGKWIGIELEEQRGKNDGSVAGVKYFNCKNGMGYGVFVRPGQIKKVLGNERPQPAPPPAKVPTPRPGLGHQRTNSNSLRASPGTSSSSRSASPAKPQATAPKLVSSPPARLGQPSPSKKTSLHQSRRSISLKQPPALDRPASPNVPRVSSPLVSSPLGQTADSPKPEPKPALVVEDNHDPVQALQAKIRVLENKRAADALHIRGLESRLSEAEAFVSLRPKLQAKLQQQQTELIDLKRQLTETTQLAKVNEERAVEREEQLELAMLDKEMADEKREMCEGELEDLKERLAIAEVELEVLREEAEVEKQGPLASTEESSKEITTSLPYIQLEKQNERLKEALLRLRDMTQETDVEQKQRIGEMERDLEGFDELRQEYELTKTKLSTAESQIEHLKVQLDDALGAEDMLVTLTERNLVLGEKIEEMRITIEDLEALKELSDELEENHVETEKALTEDIGSLQTQLAASQVRNATLSDACSDYEGTIGQFRELVERLQSELSSLRLSTATAESTSASALSQTAAILSANIKLQSTASKNQARMMELEIKRLEARELREELAVLEMYLPAVYNEQSTVDLAALEGGTPAGVPGQGGEGSGARGDRDALKAYMFFQRIGWKADIINAIIAQTHGLPESLDSNEGGISEQLVGICEMRGRLSGLSTLCKRFAAVLRRAEPEMWLGIGRLYREIAPLEKRLDIHVDLLRRDEFRERECVSDVVKIQSQFNHLAEIYFAEYFSASYSGYAYDIGERQLGSIVLFDLDLDMFAASIGMMKTSVEGLLKEDEFASEADYGGFDIHNELYEPLQKLLERAKSAKQMSKKMAKRLEELTDPTNGNPSALKAELLVQMESCGNLVGELVNFGISLAQQTLLHLVDVRAAKISFKLTNILGFAKQQAAQITSSTAFKPGTLWYEAVGSVITQLLSESGKLLPLTMTPENVIKITGPHPHPWVARVPEIQRISTINAEAERRIASLSDEVQSLVRTLRTKDQAMQELNVKVELMERRGEQAKKQSEVILGLEGELGKARKQEKAYEEAMEQLQADLDMLEKENGRLKSVVSSIGVAGAGVGAEVKGAGHVGVSEGEGGMPGVGGGIGGMQVEGGSLDQAQLFDQYHALRSTLRFLRMENAYLKGHDLLQEIQALPAIPDYNPQRSRIVTPPLDPSGLSDTDMESDEDENDKSDEEDEEEGSEETKQEGQNRKGSTSHSTELSFPAERLSSMTLATEVKILYRSVIRYSSSPRVVDLSETNKRRLEASLKCGLGQARQRQEEVQNERNDVARSGTWIPRKKMPVQQVLDRKLRGEKLSMKVRGLMERVERASIIRGA</sequence>